<evidence type="ECO:0000313" key="11">
    <source>
        <dbReference type="Ensembl" id="ENSXETP00000106202"/>
    </source>
</evidence>
<name>A0A803JE66_XENTR</name>
<feature type="transmembrane region" description="Helical" evidence="9">
    <location>
        <begin position="144"/>
        <end position="162"/>
    </location>
</feature>
<dbReference type="SUPFAM" id="SSF81321">
    <property type="entry name" value="Family A G protein-coupled receptor-like"/>
    <property type="match status" value="1"/>
</dbReference>
<dbReference type="FunCoup" id="A0A803JE66">
    <property type="interactions" value="651"/>
</dbReference>
<organism evidence="11">
    <name type="scientific">Xenopus tropicalis</name>
    <name type="common">Western clawed frog</name>
    <name type="synonym">Silurana tropicalis</name>
    <dbReference type="NCBI Taxonomy" id="8364"/>
    <lineage>
        <taxon>Eukaryota</taxon>
        <taxon>Metazoa</taxon>
        <taxon>Chordata</taxon>
        <taxon>Craniata</taxon>
        <taxon>Vertebrata</taxon>
        <taxon>Euteleostomi</taxon>
        <taxon>Amphibia</taxon>
        <taxon>Batrachia</taxon>
        <taxon>Anura</taxon>
        <taxon>Pipoidea</taxon>
        <taxon>Pipidae</taxon>
        <taxon>Xenopodinae</taxon>
        <taxon>Xenopus</taxon>
        <taxon>Silurana</taxon>
    </lineage>
</organism>
<evidence type="ECO:0000259" key="10">
    <source>
        <dbReference type="PROSITE" id="PS50262"/>
    </source>
</evidence>
<feature type="transmembrane region" description="Helical" evidence="9">
    <location>
        <begin position="78"/>
        <end position="98"/>
    </location>
</feature>
<reference evidence="11" key="1">
    <citation type="journal article" date="2010" name="Science">
        <title>The genome of the Western clawed frog Xenopus tropicalis.</title>
        <authorList>
            <person name="Hellsten U."/>
            <person name="Harland R.M."/>
            <person name="Gilchrist M.J."/>
            <person name="Hendrix D."/>
            <person name="Jurka J."/>
            <person name="Kapitonov V."/>
            <person name="Ovcharenko I."/>
            <person name="Putnam N.H."/>
            <person name="Shu S."/>
            <person name="Taher L."/>
            <person name="Blitz I.L."/>
            <person name="Blumberg B."/>
            <person name="Dichmann D.S."/>
            <person name="Dubchak I."/>
            <person name="Amaya E."/>
            <person name="Detter J.C."/>
            <person name="Fletcher R."/>
            <person name="Gerhard D.S."/>
            <person name="Goodstein D."/>
            <person name="Graves T."/>
            <person name="Grigoriev I.V."/>
            <person name="Grimwood J."/>
            <person name="Kawashima T."/>
            <person name="Lindquist E."/>
            <person name="Lucas S.M."/>
            <person name="Mead P.E."/>
            <person name="Mitros T."/>
            <person name="Ogino H."/>
            <person name="Ohta Y."/>
            <person name="Poliakov A.V."/>
            <person name="Pollet N."/>
            <person name="Robert J."/>
            <person name="Salamov A."/>
            <person name="Sater A.K."/>
            <person name="Schmutz J."/>
            <person name="Terry A."/>
            <person name="Vize P.D."/>
            <person name="Warren W.C."/>
            <person name="Wells D."/>
            <person name="Wills A."/>
            <person name="Wilson R.K."/>
            <person name="Zimmerman L.B."/>
            <person name="Zorn A.M."/>
            <person name="Grainger R."/>
            <person name="Grammer T."/>
            <person name="Khokha M.K."/>
            <person name="Richardson P.M."/>
            <person name="Rokhsar D.S."/>
        </authorList>
    </citation>
    <scope>NUCLEOTIDE SEQUENCE [LARGE SCALE GENOMIC DNA]</scope>
    <source>
        <strain evidence="11">Nigerian</strain>
    </source>
</reference>
<dbReference type="InterPro" id="IPR050402">
    <property type="entry name" value="OR51/52/56-like"/>
</dbReference>
<evidence type="ECO:0000256" key="2">
    <source>
        <dbReference type="ARBA" id="ARBA00004141"/>
    </source>
</evidence>
<dbReference type="GO" id="GO:0016020">
    <property type="term" value="C:membrane"/>
    <property type="evidence" value="ECO:0007669"/>
    <property type="project" value="UniProtKB-SubCell"/>
</dbReference>
<feature type="transmembrane region" description="Helical" evidence="9">
    <location>
        <begin position="225"/>
        <end position="245"/>
    </location>
</feature>
<keyword evidence="7 9" id="KW-0472">Membrane</keyword>
<feature type="transmembrane region" description="Helical" evidence="9">
    <location>
        <begin position="321"/>
        <end position="344"/>
    </location>
</feature>
<evidence type="ECO:0000256" key="5">
    <source>
        <dbReference type="ARBA" id="ARBA00022725"/>
    </source>
</evidence>
<dbReference type="InParanoid" id="A0A803JE66"/>
<dbReference type="PROSITE" id="PS00237">
    <property type="entry name" value="G_PROTEIN_RECEP_F1_1"/>
    <property type="match status" value="1"/>
</dbReference>
<keyword evidence="8" id="KW-0807">Transducer</keyword>
<evidence type="ECO:0000256" key="8">
    <source>
        <dbReference type="ARBA" id="ARBA00023224"/>
    </source>
</evidence>
<evidence type="ECO:0000256" key="7">
    <source>
        <dbReference type="ARBA" id="ARBA00023136"/>
    </source>
</evidence>
<protein>
    <recommendedName>
        <fullName evidence="10">G-protein coupled receptors family 1 profile domain-containing protein</fullName>
    </recommendedName>
</protein>
<comment type="function">
    <text evidence="1">Odorant receptor.</text>
</comment>
<evidence type="ECO:0000256" key="6">
    <source>
        <dbReference type="ARBA" id="ARBA00022989"/>
    </source>
</evidence>
<dbReference type="Gene3D" id="1.20.1070.10">
    <property type="entry name" value="Rhodopsin 7-helix transmembrane proteins"/>
    <property type="match status" value="1"/>
</dbReference>
<evidence type="ECO:0000256" key="1">
    <source>
        <dbReference type="ARBA" id="ARBA00002936"/>
    </source>
</evidence>
<keyword evidence="6 9" id="KW-1133">Transmembrane helix</keyword>
<dbReference type="Pfam" id="PF13853">
    <property type="entry name" value="7tm_4"/>
    <property type="match status" value="1"/>
</dbReference>
<proteinExistence type="predicted"/>
<dbReference type="InterPro" id="IPR000276">
    <property type="entry name" value="GPCR_Rhodpsn"/>
</dbReference>
<evidence type="ECO:0000256" key="9">
    <source>
        <dbReference type="SAM" id="Phobius"/>
    </source>
</evidence>
<feature type="transmembrane region" description="Helical" evidence="9">
    <location>
        <begin position="110"/>
        <end position="132"/>
    </location>
</feature>
<dbReference type="PRINTS" id="PR00245">
    <property type="entry name" value="OLFACTORYR"/>
</dbReference>
<dbReference type="GO" id="GO:0004984">
    <property type="term" value="F:olfactory receptor activity"/>
    <property type="evidence" value="ECO:0007669"/>
    <property type="project" value="InterPro"/>
</dbReference>
<dbReference type="GO" id="GO:0004930">
    <property type="term" value="F:G protein-coupled receptor activity"/>
    <property type="evidence" value="ECO:0007669"/>
    <property type="project" value="InterPro"/>
</dbReference>
<feature type="transmembrane region" description="Helical" evidence="9">
    <location>
        <begin position="182"/>
        <end position="204"/>
    </location>
</feature>
<keyword evidence="4 9" id="KW-0812">Transmembrane</keyword>
<dbReference type="AlphaFoldDB" id="A0A803JE66"/>
<dbReference type="CDD" id="cd15953">
    <property type="entry name" value="7tmA_OR52P-like"/>
    <property type="match status" value="1"/>
</dbReference>
<feature type="transmembrane region" description="Helical" evidence="9">
    <location>
        <begin position="280"/>
        <end position="309"/>
    </location>
</feature>
<dbReference type="FunFam" id="1.20.1070.10:FF:000006">
    <property type="entry name" value="Olfactory receptor"/>
    <property type="match status" value="1"/>
</dbReference>
<dbReference type="Ensembl" id="ENSXETT00000122184">
    <property type="protein sequence ID" value="ENSXETP00000106202"/>
    <property type="gene ID" value="ENSXETG00000041490"/>
</dbReference>
<dbReference type="InterPro" id="IPR000725">
    <property type="entry name" value="Olfact_rcpt"/>
</dbReference>
<dbReference type="PANTHER" id="PTHR26450">
    <property type="entry name" value="OLFACTORY RECEPTOR 56B1-RELATED"/>
    <property type="match status" value="1"/>
</dbReference>
<accession>A0A803JE66</accession>
<sequence>MIAMDTKRAADPDPGGHFLPDWREAAILIGWDRSIVRGGCIISAQGGPTLLYTEKEFSVAHCTAFQCQEYVEIPCNKFLLVIMSNLSGANPISSPFILVGIPGMEEMHPWISVPLCCMYIVTISANISVLLIIRADRRLHQPMYLLLSMLLLTDLVQSNAALPKMLLIFWFKLREITFEECLVQMFFIHSFSIMGSSVLLTMAFDRYVAICHPLRYSTILTNSMIAKMGLFVTIRGTLLAIPYPLLVRRLPFCGNHIIQQTYCEHMVVAKLSCGDIRINFVYGLLVASLVVGLDIICLSGSYTMIIMAVLRLPNREARYKVGNTCSAHVGVILVLYIPALFSFISQRFGASSAPSVQILVSSPLPDHSSYV</sequence>
<keyword evidence="5" id="KW-0552">Olfaction</keyword>
<dbReference type="GeneTree" id="ENSGT01150000286940"/>
<feature type="domain" description="G-protein coupled receptors family 1 profile" evidence="10">
    <location>
        <begin position="125"/>
        <end position="371"/>
    </location>
</feature>
<evidence type="ECO:0000256" key="3">
    <source>
        <dbReference type="ARBA" id="ARBA00022606"/>
    </source>
</evidence>
<evidence type="ECO:0000256" key="4">
    <source>
        <dbReference type="ARBA" id="ARBA00022692"/>
    </source>
</evidence>
<dbReference type="PANTHER" id="PTHR26450:SF156">
    <property type="entry name" value="OLFACTORY RECEPTOR 52R1"/>
    <property type="match status" value="1"/>
</dbReference>
<comment type="subcellular location">
    <subcellularLocation>
        <location evidence="2">Membrane</location>
        <topology evidence="2">Multi-pass membrane protein</topology>
    </subcellularLocation>
</comment>
<dbReference type="PROSITE" id="PS50262">
    <property type="entry name" value="G_PROTEIN_RECEP_F1_2"/>
    <property type="match status" value="1"/>
</dbReference>
<keyword evidence="3" id="KW-0716">Sensory transduction</keyword>
<reference evidence="11" key="2">
    <citation type="submission" date="2021-03" db="UniProtKB">
        <authorList>
            <consortium name="Ensembl"/>
        </authorList>
    </citation>
    <scope>IDENTIFICATION</scope>
</reference>
<dbReference type="InterPro" id="IPR017452">
    <property type="entry name" value="GPCR_Rhodpsn_7TM"/>
</dbReference>